<evidence type="ECO:0000256" key="2">
    <source>
        <dbReference type="ARBA" id="ARBA00023315"/>
    </source>
</evidence>
<evidence type="ECO:0000313" key="5">
    <source>
        <dbReference type="Proteomes" id="UP000240912"/>
    </source>
</evidence>
<comment type="caution">
    <text evidence="4">The sequence shown here is derived from an EMBL/GenBank/DDBJ whole genome shotgun (WGS) entry which is preliminary data.</text>
</comment>
<evidence type="ECO:0000259" key="3">
    <source>
        <dbReference type="PROSITE" id="PS51186"/>
    </source>
</evidence>
<dbReference type="AlphaFoldDB" id="A0A2T3HNY6"/>
<feature type="domain" description="N-acetyltransferase" evidence="3">
    <location>
        <begin position="6"/>
        <end position="148"/>
    </location>
</feature>
<dbReference type="SUPFAM" id="SSF55729">
    <property type="entry name" value="Acyl-CoA N-acyltransferases (Nat)"/>
    <property type="match status" value="1"/>
</dbReference>
<organism evidence="4 5">
    <name type="scientific">Pedobacter yulinensis</name>
    <dbReference type="NCBI Taxonomy" id="2126353"/>
    <lineage>
        <taxon>Bacteria</taxon>
        <taxon>Pseudomonadati</taxon>
        <taxon>Bacteroidota</taxon>
        <taxon>Sphingobacteriia</taxon>
        <taxon>Sphingobacteriales</taxon>
        <taxon>Sphingobacteriaceae</taxon>
        <taxon>Pedobacter</taxon>
    </lineage>
</organism>
<keyword evidence="2" id="KW-0012">Acyltransferase</keyword>
<dbReference type="Gene3D" id="3.40.630.30">
    <property type="match status" value="1"/>
</dbReference>
<dbReference type="InterPro" id="IPR051556">
    <property type="entry name" value="N-term/lysine_N-AcTrnsfr"/>
</dbReference>
<dbReference type="InterPro" id="IPR016181">
    <property type="entry name" value="Acyl_CoA_acyltransferase"/>
</dbReference>
<sequence length="148" mass="17003">MNIDIQRISPGNPAQLIELIGVYEEVFAMKDFRLPDAAHLQALLLRPSFMAFVALAEGRVVGGMTVYVLDQCYSTRPLAYIFDLAVLQSYQRRGIGTKLIKFSKDYCRELGFEEVFVQADVADDYALEFYRSTNPSDEEHVRHFYYTL</sequence>
<dbReference type="InterPro" id="IPR000182">
    <property type="entry name" value="GNAT_dom"/>
</dbReference>
<evidence type="ECO:0000256" key="1">
    <source>
        <dbReference type="ARBA" id="ARBA00022679"/>
    </source>
</evidence>
<dbReference type="Pfam" id="PF00583">
    <property type="entry name" value="Acetyltransf_1"/>
    <property type="match status" value="1"/>
</dbReference>
<dbReference type="PROSITE" id="PS51186">
    <property type="entry name" value="GNAT"/>
    <property type="match status" value="1"/>
</dbReference>
<dbReference type="OrthoDB" id="9797178at2"/>
<keyword evidence="1 4" id="KW-0808">Transferase</keyword>
<dbReference type="EMBL" id="PYLS01000004">
    <property type="protein sequence ID" value="PST84152.1"/>
    <property type="molecule type" value="Genomic_DNA"/>
</dbReference>
<dbReference type="RefSeq" id="WP_107214250.1">
    <property type="nucleotide sequence ID" value="NZ_KZ686268.1"/>
</dbReference>
<protein>
    <submittedName>
        <fullName evidence="4">AAC(3)-I family aminoglycoside 3-N-acetyltransferase</fullName>
    </submittedName>
</protein>
<proteinExistence type="predicted"/>
<reference evidence="4 5" key="1">
    <citation type="submission" date="2018-03" db="EMBL/GenBank/DDBJ databases">
        <authorList>
            <person name="Keele B.F."/>
        </authorList>
    </citation>
    <scope>NUCLEOTIDE SEQUENCE [LARGE SCALE GENOMIC DNA]</scope>
    <source>
        <strain evidence="4 5">YL28-9</strain>
    </source>
</reference>
<dbReference type="PANTHER" id="PTHR42919:SF8">
    <property type="entry name" value="N-ALPHA-ACETYLTRANSFERASE 50"/>
    <property type="match status" value="1"/>
</dbReference>
<dbReference type="Proteomes" id="UP000240912">
    <property type="component" value="Unassembled WGS sequence"/>
</dbReference>
<accession>A0A2T3HNY6</accession>
<dbReference type="GO" id="GO:0016747">
    <property type="term" value="F:acyltransferase activity, transferring groups other than amino-acyl groups"/>
    <property type="evidence" value="ECO:0007669"/>
    <property type="project" value="InterPro"/>
</dbReference>
<keyword evidence="5" id="KW-1185">Reference proteome</keyword>
<dbReference type="CDD" id="cd04301">
    <property type="entry name" value="NAT_SF"/>
    <property type="match status" value="1"/>
</dbReference>
<dbReference type="PANTHER" id="PTHR42919">
    <property type="entry name" value="N-ALPHA-ACETYLTRANSFERASE"/>
    <property type="match status" value="1"/>
</dbReference>
<name>A0A2T3HNY6_9SPHI</name>
<gene>
    <name evidence="4" type="ORF">C7T94_05330</name>
</gene>
<evidence type="ECO:0000313" key="4">
    <source>
        <dbReference type="EMBL" id="PST84152.1"/>
    </source>
</evidence>